<keyword evidence="13 16" id="KW-0830">Ubiquinone</keyword>
<comment type="subunit">
    <text evidence="16 17">Composed of six subunits; NqrA, NqrB, NqrC, NqrD, NqrE and NqrF.</text>
</comment>
<dbReference type="NCBIfam" id="NF003747">
    <property type="entry name" value="PRK05346.1-2"/>
    <property type="match status" value="1"/>
</dbReference>
<evidence type="ECO:0000256" key="15">
    <source>
        <dbReference type="ARBA" id="ARBA00023201"/>
    </source>
</evidence>
<comment type="cofactor">
    <cofactor evidence="16 17">
        <name>FMN</name>
        <dbReference type="ChEBI" id="CHEBI:58210"/>
    </cofactor>
</comment>
<evidence type="ECO:0000256" key="12">
    <source>
        <dbReference type="ARBA" id="ARBA00023065"/>
    </source>
</evidence>
<dbReference type="InterPro" id="IPR010204">
    <property type="entry name" value="NqrC"/>
</dbReference>
<keyword evidence="2 16" id="KW-1003">Cell membrane</keyword>
<evidence type="ECO:0000256" key="16">
    <source>
        <dbReference type="HAMAP-Rule" id="MF_00427"/>
    </source>
</evidence>
<evidence type="ECO:0000256" key="7">
    <source>
        <dbReference type="ARBA" id="ARBA00022692"/>
    </source>
</evidence>
<dbReference type="Pfam" id="PF04205">
    <property type="entry name" value="FMN_bind"/>
    <property type="match status" value="1"/>
</dbReference>
<keyword evidence="9 16" id="KW-1133">Transmembrane helix</keyword>
<dbReference type="SMART" id="SM00900">
    <property type="entry name" value="FMN_bind"/>
    <property type="match status" value="1"/>
</dbReference>
<keyword evidence="15 16" id="KW-0739">Sodium transport</keyword>
<keyword evidence="8 16" id="KW-1278">Translocase</keyword>
<proteinExistence type="inferred from homology"/>
<dbReference type="InterPro" id="IPR007329">
    <property type="entry name" value="FMN-bd"/>
</dbReference>
<comment type="function">
    <text evidence="16">NQR complex catalyzes the reduction of ubiquinone-1 to ubiquinol by two successive reactions, coupled with the transport of Na(+) ions from the cytoplasm to the periplasm. NqrA to NqrE are probably involved in the second step, the conversion of ubisemiquinone to ubiquinol.</text>
</comment>
<keyword evidence="5 16" id="KW-0285">Flavoprotein</keyword>
<evidence type="ECO:0000256" key="3">
    <source>
        <dbReference type="ARBA" id="ARBA00022519"/>
    </source>
</evidence>
<evidence type="ECO:0000256" key="13">
    <source>
        <dbReference type="ARBA" id="ARBA00023075"/>
    </source>
</evidence>
<keyword evidence="20" id="KW-1185">Reference proteome</keyword>
<keyword evidence="6 16" id="KW-0288">FMN</keyword>
<dbReference type="Proteomes" id="UP001297581">
    <property type="component" value="Unassembled WGS sequence"/>
</dbReference>
<comment type="caution">
    <text evidence="19">The sequence shown here is derived from an EMBL/GenBank/DDBJ whole genome shotgun (WGS) entry which is preliminary data.</text>
</comment>
<dbReference type="PANTHER" id="PTHR37838:SF1">
    <property type="entry name" value="NA(+)-TRANSLOCATING NADH-QUINONE REDUCTASE SUBUNIT C"/>
    <property type="match status" value="1"/>
</dbReference>
<keyword evidence="3" id="KW-0997">Cell inner membrane</keyword>
<feature type="domain" description="FMN-binding" evidence="18">
    <location>
        <begin position="142"/>
        <end position="240"/>
    </location>
</feature>
<dbReference type="GO" id="GO:0006814">
    <property type="term" value="P:sodium ion transport"/>
    <property type="evidence" value="ECO:0007669"/>
    <property type="project" value="UniProtKB-UniRule"/>
</dbReference>
<dbReference type="AlphaFoldDB" id="A0AAJ1BH07"/>
<keyword evidence="10 16" id="KW-0520">NAD</keyword>
<evidence type="ECO:0000256" key="11">
    <source>
        <dbReference type="ARBA" id="ARBA00023053"/>
    </source>
</evidence>
<reference evidence="19 20" key="1">
    <citation type="submission" date="2022-02" db="EMBL/GenBank/DDBJ databases">
        <title>The genome sequence of Shewanella sp. 3B26.</title>
        <authorList>
            <person name="Du J."/>
        </authorList>
    </citation>
    <scope>NUCLEOTIDE SEQUENCE [LARGE SCALE GENOMIC DNA]</scope>
    <source>
        <strain evidence="19 20">3B26</strain>
    </source>
</reference>
<gene>
    <name evidence="16" type="primary">nqrC</name>
    <name evidence="19" type="ORF">MJ923_09880</name>
</gene>
<evidence type="ECO:0000256" key="17">
    <source>
        <dbReference type="PIRNR" id="PIRNR009437"/>
    </source>
</evidence>
<keyword evidence="7 16" id="KW-0812">Transmembrane</keyword>
<evidence type="ECO:0000313" key="20">
    <source>
        <dbReference type="Proteomes" id="UP001297581"/>
    </source>
</evidence>
<dbReference type="GO" id="GO:0010181">
    <property type="term" value="F:FMN binding"/>
    <property type="evidence" value="ECO:0007669"/>
    <property type="project" value="UniProtKB-UniRule"/>
</dbReference>
<comment type="catalytic activity">
    <reaction evidence="16 17">
        <text>a ubiquinone + n Na(+)(in) + NADH + H(+) = a ubiquinol + n Na(+)(out) + NAD(+)</text>
        <dbReference type="Rhea" id="RHEA:47748"/>
        <dbReference type="Rhea" id="RHEA-COMP:9565"/>
        <dbReference type="Rhea" id="RHEA-COMP:9566"/>
        <dbReference type="ChEBI" id="CHEBI:15378"/>
        <dbReference type="ChEBI" id="CHEBI:16389"/>
        <dbReference type="ChEBI" id="CHEBI:17976"/>
        <dbReference type="ChEBI" id="CHEBI:29101"/>
        <dbReference type="ChEBI" id="CHEBI:57540"/>
        <dbReference type="ChEBI" id="CHEBI:57945"/>
        <dbReference type="EC" id="7.2.1.1"/>
    </reaction>
</comment>
<evidence type="ECO:0000259" key="18">
    <source>
        <dbReference type="SMART" id="SM00900"/>
    </source>
</evidence>
<comment type="subcellular location">
    <subcellularLocation>
        <location evidence="16">Cell membrane</location>
        <topology evidence="16">Single-pass membrane protein</topology>
    </subcellularLocation>
</comment>
<dbReference type="HAMAP" id="MF_00427">
    <property type="entry name" value="NqrC"/>
    <property type="match status" value="1"/>
</dbReference>
<feature type="modified residue" description="FMN phosphoryl threonine" evidence="16">
    <location>
        <position position="223"/>
    </location>
</feature>
<evidence type="ECO:0000256" key="6">
    <source>
        <dbReference type="ARBA" id="ARBA00022643"/>
    </source>
</evidence>
<evidence type="ECO:0000256" key="1">
    <source>
        <dbReference type="ARBA" id="ARBA00022448"/>
    </source>
</evidence>
<keyword evidence="14 16" id="KW-0472">Membrane</keyword>
<dbReference type="GO" id="GO:0016655">
    <property type="term" value="F:oxidoreductase activity, acting on NAD(P)H, quinone or similar compound as acceptor"/>
    <property type="evidence" value="ECO:0007669"/>
    <property type="project" value="UniProtKB-UniRule"/>
</dbReference>
<sequence>MAFNKDSVLGTMTFTVVLCLVCSFMITGTADVLKERKLVKKRNELMQNVLVAADIKDVSDVKATFEARVRPVMVNLASGEMHERDNILDYDERMAAINPDTSSKIAKDTARIKTRANEIRIFKVLDDKGELQALVLPVYGKGLWSIIYGFVGIEADLNTITGAVFYEHGETPGIGDFINHDDWLAKWQGKQIFNAKGDVAFKIVKGEAKAGDKSAVDGVSGATRTGAGVAKAVQFWFGPEGFDAFIDKLKAAGV</sequence>
<comment type="similarity">
    <text evidence="16 17">Belongs to the NqrC family.</text>
</comment>
<dbReference type="PANTHER" id="PTHR37838">
    <property type="entry name" value="NA(+)-TRANSLOCATING NADH-QUINONE REDUCTASE SUBUNIT C"/>
    <property type="match status" value="1"/>
</dbReference>
<evidence type="ECO:0000256" key="10">
    <source>
        <dbReference type="ARBA" id="ARBA00023027"/>
    </source>
</evidence>
<evidence type="ECO:0000256" key="5">
    <source>
        <dbReference type="ARBA" id="ARBA00022630"/>
    </source>
</evidence>
<evidence type="ECO:0000313" key="19">
    <source>
        <dbReference type="EMBL" id="MCH4294608.1"/>
    </source>
</evidence>
<dbReference type="GO" id="GO:0005886">
    <property type="term" value="C:plasma membrane"/>
    <property type="evidence" value="ECO:0007669"/>
    <property type="project" value="UniProtKB-SubCell"/>
</dbReference>
<evidence type="ECO:0000256" key="14">
    <source>
        <dbReference type="ARBA" id="ARBA00023136"/>
    </source>
</evidence>
<dbReference type="NCBIfam" id="TIGR01938">
    <property type="entry name" value="nqrC"/>
    <property type="match status" value="1"/>
</dbReference>
<protein>
    <recommendedName>
        <fullName evidence="16 17">Na(+)-translocating NADH-quinone reductase subunit C</fullName>
        <shortName evidence="16 17">Na(+)-NQR subunit C</shortName>
        <shortName evidence="16 17">Na(+)-translocating NQR subunit C</shortName>
        <ecNumber evidence="16 17">7.2.1.1</ecNumber>
    </recommendedName>
    <alternativeName>
        <fullName evidence="16 17">NQR complex subunit C</fullName>
    </alternativeName>
    <alternativeName>
        <fullName evidence="16 17">NQR-1 subunit C</fullName>
    </alternativeName>
</protein>
<dbReference type="NCBIfam" id="NF003749">
    <property type="entry name" value="PRK05346.1-5"/>
    <property type="match status" value="1"/>
</dbReference>
<dbReference type="EMBL" id="JAKUDL010000003">
    <property type="protein sequence ID" value="MCH4294608.1"/>
    <property type="molecule type" value="Genomic_DNA"/>
</dbReference>
<feature type="transmembrane region" description="Helical" evidence="16">
    <location>
        <begin position="12"/>
        <end position="33"/>
    </location>
</feature>
<dbReference type="EC" id="7.2.1.1" evidence="16 17"/>
<evidence type="ECO:0000256" key="9">
    <source>
        <dbReference type="ARBA" id="ARBA00022989"/>
    </source>
</evidence>
<dbReference type="RefSeq" id="WP_240590938.1">
    <property type="nucleotide sequence ID" value="NZ_JAKUDL010000003.1"/>
</dbReference>
<organism evidence="19 20">
    <name type="scientific">Shewanella zhuhaiensis</name>
    <dbReference type="NCBI Taxonomy" id="2919576"/>
    <lineage>
        <taxon>Bacteria</taxon>
        <taxon>Pseudomonadati</taxon>
        <taxon>Pseudomonadota</taxon>
        <taxon>Gammaproteobacteria</taxon>
        <taxon>Alteromonadales</taxon>
        <taxon>Shewanellaceae</taxon>
        <taxon>Shewanella</taxon>
    </lineage>
</organism>
<evidence type="ECO:0000256" key="8">
    <source>
        <dbReference type="ARBA" id="ARBA00022967"/>
    </source>
</evidence>
<name>A0AAJ1BH07_9GAMM</name>
<keyword evidence="1 16" id="KW-0813">Transport</keyword>
<evidence type="ECO:0000256" key="2">
    <source>
        <dbReference type="ARBA" id="ARBA00022475"/>
    </source>
</evidence>
<accession>A0AAJ1BH07</accession>
<keyword evidence="11 16" id="KW-0915">Sodium</keyword>
<keyword evidence="4 16" id="KW-0597">Phosphoprotein</keyword>
<comment type="caution">
    <text evidence="16">Lacks conserved residue(s) required for the propagation of feature annotation.</text>
</comment>
<keyword evidence="12 16" id="KW-0406">Ion transport</keyword>
<evidence type="ECO:0000256" key="4">
    <source>
        <dbReference type="ARBA" id="ARBA00022553"/>
    </source>
</evidence>
<dbReference type="PIRSF" id="PIRSF009437">
    <property type="entry name" value="NQR-1_subunit_C"/>
    <property type="match status" value="1"/>
</dbReference>